<accession>A0A139WPG2</accession>
<sequence>MSVRRFFIWTGHNCLKVLKNWSTSIQNRYNRKRFKNSTFSISTFGRGSVSTEITVLEYEITPCMCHNYQRENEVNENLERRWRCKYY</sequence>
<protein>
    <submittedName>
        <fullName evidence="1">Uncharacterized protein</fullName>
    </submittedName>
</protein>
<dbReference type="Proteomes" id="UP000007266">
    <property type="component" value="Linkage group 1"/>
</dbReference>
<evidence type="ECO:0000313" key="2">
    <source>
        <dbReference type="Proteomes" id="UP000007266"/>
    </source>
</evidence>
<keyword evidence="2" id="KW-1185">Reference proteome</keyword>
<gene>
    <name evidence="1" type="primary">AUGUSTUS-3.0.2_31459</name>
    <name evidence="1" type="ORF">TcasGA2_TC031459</name>
</gene>
<evidence type="ECO:0000313" key="1">
    <source>
        <dbReference type="EMBL" id="KYB29889.1"/>
    </source>
</evidence>
<dbReference type="EMBL" id="KQ971306">
    <property type="protein sequence ID" value="KYB29889.1"/>
    <property type="molecule type" value="Genomic_DNA"/>
</dbReference>
<dbReference type="InParanoid" id="A0A139WPG2"/>
<organism evidence="1 2">
    <name type="scientific">Tribolium castaneum</name>
    <name type="common">Red flour beetle</name>
    <dbReference type="NCBI Taxonomy" id="7070"/>
    <lineage>
        <taxon>Eukaryota</taxon>
        <taxon>Metazoa</taxon>
        <taxon>Ecdysozoa</taxon>
        <taxon>Arthropoda</taxon>
        <taxon>Hexapoda</taxon>
        <taxon>Insecta</taxon>
        <taxon>Pterygota</taxon>
        <taxon>Neoptera</taxon>
        <taxon>Endopterygota</taxon>
        <taxon>Coleoptera</taxon>
        <taxon>Polyphaga</taxon>
        <taxon>Cucujiformia</taxon>
        <taxon>Tenebrionidae</taxon>
        <taxon>Tenebrionidae incertae sedis</taxon>
        <taxon>Tribolium</taxon>
    </lineage>
</organism>
<reference evidence="1 2" key="2">
    <citation type="journal article" date="2010" name="Nucleic Acids Res.">
        <title>BeetleBase in 2010: revisions to provide comprehensive genomic information for Tribolium castaneum.</title>
        <authorList>
            <person name="Kim H.S."/>
            <person name="Murphy T."/>
            <person name="Xia J."/>
            <person name="Caragea D."/>
            <person name="Park Y."/>
            <person name="Beeman R.W."/>
            <person name="Lorenzen M.D."/>
            <person name="Butcher S."/>
            <person name="Manak J.R."/>
            <person name="Brown S.J."/>
        </authorList>
    </citation>
    <scope>GENOME REANNOTATION</scope>
    <source>
        <strain evidence="1 2">Georgia GA2</strain>
    </source>
</reference>
<reference evidence="1 2" key="1">
    <citation type="journal article" date="2008" name="Nature">
        <title>The genome of the model beetle and pest Tribolium castaneum.</title>
        <authorList>
            <consortium name="Tribolium Genome Sequencing Consortium"/>
            <person name="Richards S."/>
            <person name="Gibbs R.A."/>
            <person name="Weinstock G.M."/>
            <person name="Brown S.J."/>
            <person name="Denell R."/>
            <person name="Beeman R.W."/>
            <person name="Gibbs R."/>
            <person name="Beeman R.W."/>
            <person name="Brown S.J."/>
            <person name="Bucher G."/>
            <person name="Friedrich M."/>
            <person name="Grimmelikhuijzen C.J."/>
            <person name="Klingler M."/>
            <person name="Lorenzen M."/>
            <person name="Richards S."/>
            <person name="Roth S."/>
            <person name="Schroder R."/>
            <person name="Tautz D."/>
            <person name="Zdobnov E.M."/>
            <person name="Muzny D."/>
            <person name="Gibbs R.A."/>
            <person name="Weinstock G.M."/>
            <person name="Attaway T."/>
            <person name="Bell S."/>
            <person name="Buhay C.J."/>
            <person name="Chandrabose M.N."/>
            <person name="Chavez D."/>
            <person name="Clerk-Blankenburg K.P."/>
            <person name="Cree A."/>
            <person name="Dao M."/>
            <person name="Davis C."/>
            <person name="Chacko J."/>
            <person name="Dinh H."/>
            <person name="Dugan-Rocha S."/>
            <person name="Fowler G."/>
            <person name="Garner T.T."/>
            <person name="Garnes J."/>
            <person name="Gnirke A."/>
            <person name="Hawes A."/>
            <person name="Hernandez J."/>
            <person name="Hines S."/>
            <person name="Holder M."/>
            <person name="Hume J."/>
            <person name="Jhangiani S.N."/>
            <person name="Joshi V."/>
            <person name="Khan Z.M."/>
            <person name="Jackson L."/>
            <person name="Kovar C."/>
            <person name="Kowis A."/>
            <person name="Lee S."/>
            <person name="Lewis L.R."/>
            <person name="Margolis J."/>
            <person name="Morgan M."/>
            <person name="Nazareth L.V."/>
            <person name="Nguyen N."/>
            <person name="Okwuonu G."/>
            <person name="Parker D."/>
            <person name="Richards S."/>
            <person name="Ruiz S.J."/>
            <person name="Santibanez J."/>
            <person name="Savard J."/>
            <person name="Scherer S.E."/>
            <person name="Schneider B."/>
            <person name="Sodergren E."/>
            <person name="Tautz D."/>
            <person name="Vattahil S."/>
            <person name="Villasana D."/>
            <person name="White C.S."/>
            <person name="Wright R."/>
            <person name="Park Y."/>
            <person name="Beeman R.W."/>
            <person name="Lord J."/>
            <person name="Oppert B."/>
            <person name="Lorenzen M."/>
            <person name="Brown S."/>
            <person name="Wang L."/>
            <person name="Savard J."/>
            <person name="Tautz D."/>
            <person name="Richards S."/>
            <person name="Weinstock G."/>
            <person name="Gibbs R.A."/>
            <person name="Liu Y."/>
            <person name="Worley K."/>
            <person name="Weinstock G."/>
            <person name="Elsik C.G."/>
            <person name="Reese J.T."/>
            <person name="Elhaik E."/>
            <person name="Landan G."/>
            <person name="Graur D."/>
            <person name="Arensburger P."/>
            <person name="Atkinson P."/>
            <person name="Beeman R.W."/>
            <person name="Beidler J."/>
            <person name="Brown S.J."/>
            <person name="Demuth J.P."/>
            <person name="Drury D.W."/>
            <person name="Du Y.Z."/>
            <person name="Fujiwara H."/>
            <person name="Lorenzen M."/>
            <person name="Maselli V."/>
            <person name="Osanai M."/>
            <person name="Park Y."/>
            <person name="Robertson H.M."/>
            <person name="Tu Z."/>
            <person name="Wang J.J."/>
            <person name="Wang S."/>
            <person name="Richards S."/>
            <person name="Song H."/>
            <person name="Zhang L."/>
            <person name="Sodergren E."/>
            <person name="Werner D."/>
            <person name="Stanke M."/>
            <person name="Morgenstern B."/>
            <person name="Solovyev V."/>
            <person name="Kosarev P."/>
            <person name="Brown G."/>
            <person name="Chen H.C."/>
            <person name="Ermolaeva O."/>
            <person name="Hlavina W."/>
            <person name="Kapustin Y."/>
            <person name="Kiryutin B."/>
            <person name="Kitts P."/>
            <person name="Maglott D."/>
            <person name="Pruitt K."/>
            <person name="Sapojnikov V."/>
            <person name="Souvorov A."/>
            <person name="Mackey A.J."/>
            <person name="Waterhouse R.M."/>
            <person name="Wyder S."/>
            <person name="Zdobnov E.M."/>
            <person name="Zdobnov E.M."/>
            <person name="Wyder S."/>
            <person name="Kriventseva E.V."/>
            <person name="Kadowaki T."/>
            <person name="Bork P."/>
            <person name="Aranda M."/>
            <person name="Bao R."/>
            <person name="Beermann A."/>
            <person name="Berns N."/>
            <person name="Bolognesi R."/>
            <person name="Bonneton F."/>
            <person name="Bopp D."/>
            <person name="Brown S.J."/>
            <person name="Bucher G."/>
            <person name="Butts T."/>
            <person name="Chaumot A."/>
            <person name="Denell R.E."/>
            <person name="Ferrier D.E."/>
            <person name="Friedrich M."/>
            <person name="Gordon C.M."/>
            <person name="Jindra M."/>
            <person name="Klingler M."/>
            <person name="Lan Q."/>
            <person name="Lattorff H.M."/>
            <person name="Laudet V."/>
            <person name="von Levetsow C."/>
            <person name="Liu Z."/>
            <person name="Lutz R."/>
            <person name="Lynch J.A."/>
            <person name="da Fonseca R.N."/>
            <person name="Posnien N."/>
            <person name="Reuter R."/>
            <person name="Roth S."/>
            <person name="Savard J."/>
            <person name="Schinko J.B."/>
            <person name="Schmitt C."/>
            <person name="Schoppmeier M."/>
            <person name="Schroder R."/>
            <person name="Shippy T.D."/>
            <person name="Simonnet F."/>
            <person name="Marques-Souza H."/>
            <person name="Tautz D."/>
            <person name="Tomoyasu Y."/>
            <person name="Trauner J."/>
            <person name="Van der Zee M."/>
            <person name="Vervoort M."/>
            <person name="Wittkopp N."/>
            <person name="Wimmer E.A."/>
            <person name="Yang X."/>
            <person name="Jones A.K."/>
            <person name="Sattelle D.B."/>
            <person name="Ebert P.R."/>
            <person name="Nelson D."/>
            <person name="Scott J.G."/>
            <person name="Beeman R.W."/>
            <person name="Muthukrishnan S."/>
            <person name="Kramer K.J."/>
            <person name="Arakane Y."/>
            <person name="Beeman R.W."/>
            <person name="Zhu Q."/>
            <person name="Hogenkamp D."/>
            <person name="Dixit R."/>
            <person name="Oppert B."/>
            <person name="Jiang H."/>
            <person name="Zou Z."/>
            <person name="Marshall J."/>
            <person name="Elpidina E."/>
            <person name="Vinokurov K."/>
            <person name="Oppert C."/>
            <person name="Zou Z."/>
            <person name="Evans J."/>
            <person name="Lu Z."/>
            <person name="Zhao P."/>
            <person name="Sumathipala N."/>
            <person name="Altincicek B."/>
            <person name="Vilcinskas A."/>
            <person name="Williams M."/>
            <person name="Hultmark D."/>
            <person name="Hetru C."/>
            <person name="Jiang H."/>
            <person name="Grimmelikhuijzen C.J."/>
            <person name="Hauser F."/>
            <person name="Cazzamali G."/>
            <person name="Williamson M."/>
            <person name="Park Y."/>
            <person name="Li B."/>
            <person name="Tanaka Y."/>
            <person name="Predel R."/>
            <person name="Neupert S."/>
            <person name="Schachtner J."/>
            <person name="Verleyen P."/>
            <person name="Raible F."/>
            <person name="Bork P."/>
            <person name="Friedrich M."/>
            <person name="Walden K.K."/>
            <person name="Robertson H.M."/>
            <person name="Angeli S."/>
            <person name="Foret S."/>
            <person name="Bucher G."/>
            <person name="Schuetz S."/>
            <person name="Maleszka R."/>
            <person name="Wimmer E.A."/>
            <person name="Beeman R.W."/>
            <person name="Lorenzen M."/>
            <person name="Tomoyasu Y."/>
            <person name="Miller S.C."/>
            <person name="Grossmann D."/>
            <person name="Bucher G."/>
        </authorList>
    </citation>
    <scope>NUCLEOTIDE SEQUENCE [LARGE SCALE GENOMIC DNA]</scope>
    <source>
        <strain evidence="1 2">Georgia GA2</strain>
    </source>
</reference>
<name>A0A139WPG2_TRICA</name>
<proteinExistence type="predicted"/>
<dbReference type="AlphaFoldDB" id="A0A139WPG2"/>